<dbReference type="AlphaFoldDB" id="A0A9P9JAX1"/>
<organism evidence="1 2">
    <name type="scientific">Dactylonectria estremocensis</name>
    <dbReference type="NCBI Taxonomy" id="1079267"/>
    <lineage>
        <taxon>Eukaryota</taxon>
        <taxon>Fungi</taxon>
        <taxon>Dikarya</taxon>
        <taxon>Ascomycota</taxon>
        <taxon>Pezizomycotina</taxon>
        <taxon>Sordariomycetes</taxon>
        <taxon>Hypocreomycetidae</taxon>
        <taxon>Hypocreales</taxon>
        <taxon>Nectriaceae</taxon>
        <taxon>Dactylonectria</taxon>
    </lineage>
</organism>
<dbReference type="OrthoDB" id="5104891at2759"/>
<gene>
    <name evidence="1" type="ORF">B0J13DRAFT_547181</name>
</gene>
<evidence type="ECO:0000313" key="1">
    <source>
        <dbReference type="EMBL" id="KAH7151934.1"/>
    </source>
</evidence>
<evidence type="ECO:0000313" key="2">
    <source>
        <dbReference type="Proteomes" id="UP000717696"/>
    </source>
</evidence>
<keyword evidence="2" id="KW-1185">Reference proteome</keyword>
<dbReference type="EMBL" id="JAGMUU010000005">
    <property type="protein sequence ID" value="KAH7151934.1"/>
    <property type="molecule type" value="Genomic_DNA"/>
</dbReference>
<comment type="caution">
    <text evidence="1">The sequence shown here is derived from an EMBL/GenBank/DDBJ whole genome shotgun (WGS) entry which is preliminary data.</text>
</comment>
<protein>
    <submittedName>
        <fullName evidence="1">Uncharacterized protein</fullName>
    </submittedName>
</protein>
<name>A0A9P9JAX1_9HYPO</name>
<accession>A0A9P9JAX1</accession>
<dbReference type="Proteomes" id="UP000717696">
    <property type="component" value="Unassembled WGS sequence"/>
</dbReference>
<proteinExistence type="predicted"/>
<sequence>MGINHSQVVASHILQVCERSTGQKSISLSDLETPEFLKHLRFLLRDLASQQLSTALSPIVKNYLDFKPCLFEKPPLERKEDGPSLEKKDDKPSFETKHKELVDKWVDSPLSFLELIPKGNNSLAEGRNSDDPVTKGNNLAYRLYEGRNSADPVIKRLCAALFIRLRTDFNNTFHSKGNKDALKEHLSNYGIKPSSDYLFRAHQLSKLCDKAPALLLLSVKNNIIDFETILPNDIYRIEDTVEELLPESKTMEGGIKSLFKKLEDSWGEWLDLLKHGAKRKEQTDIGADNGRKKSTRASIRSISPARLNRGANSCPERGPFPSTGSLGGQNSMIAPTPNWIPGVPDNGVFPSTTFYTEDIFITGYTRGIDGVVDSNKPG</sequence>
<reference evidence="1" key="1">
    <citation type="journal article" date="2021" name="Nat. Commun.">
        <title>Genetic determinants of endophytism in the Arabidopsis root mycobiome.</title>
        <authorList>
            <person name="Mesny F."/>
            <person name="Miyauchi S."/>
            <person name="Thiergart T."/>
            <person name="Pickel B."/>
            <person name="Atanasova L."/>
            <person name="Karlsson M."/>
            <person name="Huettel B."/>
            <person name="Barry K.W."/>
            <person name="Haridas S."/>
            <person name="Chen C."/>
            <person name="Bauer D."/>
            <person name="Andreopoulos W."/>
            <person name="Pangilinan J."/>
            <person name="LaButti K."/>
            <person name="Riley R."/>
            <person name="Lipzen A."/>
            <person name="Clum A."/>
            <person name="Drula E."/>
            <person name="Henrissat B."/>
            <person name="Kohler A."/>
            <person name="Grigoriev I.V."/>
            <person name="Martin F.M."/>
            <person name="Hacquard S."/>
        </authorList>
    </citation>
    <scope>NUCLEOTIDE SEQUENCE</scope>
    <source>
        <strain evidence="1">MPI-CAGE-AT-0021</strain>
    </source>
</reference>